<dbReference type="Gene3D" id="1.10.287.950">
    <property type="entry name" value="Methyl-accepting chemotaxis protein"/>
    <property type="match status" value="1"/>
</dbReference>
<sequence length="494" mass="55214">MPYSQHDNQSSRTPYLRGQLNIACSLVVVLTLLPALIALFTNGFSIWMLLPMPLAAALAWALRNKGLKALNTLVRIENTLIAANKGGFDTRITHTAHLGEVGKVAWELNDFLDKIETYFKEVDSCFQHVSQGKYDRYALYKGLPGQLRESLMRINTSLELMRKGSELIASNELNSELHSLNTQHLINNLRQNQSDLLSISQEMERVETIAASNGEAARQSQSSVARMAEALHAINGTIDAVVSLVQQLGSESQQISKSLSFITEIADQTNLLALNAAIEAARAGEHGRGFAVVADEVKALSNRTKDAAIEISGTIDGFSQRVEEMTLKAEASERASADLSEMAEDLRNQFDTFSSAADETKRYISYAKDLTFGSLVKADHVIFKQNGYLLFDHSEARQDVLDAINTDHYQCRLGEWYYEGTGRDSFSHTGSYQKLETPHKEVHAAVQRAVALRSENWREKPDVRRKIVSEMAHAEEESYKILQHIDAMIEERHR</sequence>
<dbReference type="PANTHER" id="PTHR32089">
    <property type="entry name" value="METHYL-ACCEPTING CHEMOTAXIS PROTEIN MCPB"/>
    <property type="match status" value="1"/>
</dbReference>
<reference evidence="6 7" key="1">
    <citation type="submission" date="2020-09" db="EMBL/GenBank/DDBJ databases">
        <authorList>
            <person name="Tanuku N.R.S."/>
        </authorList>
    </citation>
    <scope>NUCLEOTIDE SEQUENCE [LARGE SCALE GENOMIC DNA]</scope>
    <source>
        <strain evidence="6 7">AK62</strain>
    </source>
</reference>
<name>A0ABS3ZBC3_9GAMM</name>
<dbReference type="SUPFAM" id="SSF58104">
    <property type="entry name" value="Methyl-accepting chemotaxis protein (MCP) signaling domain"/>
    <property type="match status" value="1"/>
</dbReference>
<proteinExistence type="predicted"/>
<dbReference type="PROSITE" id="PS50111">
    <property type="entry name" value="CHEMOTAXIS_TRANSDUC_2"/>
    <property type="match status" value="1"/>
</dbReference>
<dbReference type="Pfam" id="PF00015">
    <property type="entry name" value="MCPsignal"/>
    <property type="match status" value="1"/>
</dbReference>
<dbReference type="InterPro" id="IPR004089">
    <property type="entry name" value="MCPsignal_dom"/>
</dbReference>
<dbReference type="Pfam" id="PF13682">
    <property type="entry name" value="CZB"/>
    <property type="match status" value="1"/>
</dbReference>
<evidence type="ECO:0000256" key="4">
    <source>
        <dbReference type="SAM" id="Phobius"/>
    </source>
</evidence>
<keyword evidence="2 3" id="KW-0807">Transducer</keyword>
<dbReference type="RefSeq" id="WP_209287611.1">
    <property type="nucleotide sequence ID" value="NZ_JACVEW010000013.1"/>
</dbReference>
<dbReference type="SMART" id="SM00283">
    <property type="entry name" value="MA"/>
    <property type="match status" value="1"/>
</dbReference>
<evidence type="ECO:0000256" key="2">
    <source>
        <dbReference type="ARBA" id="ARBA00023224"/>
    </source>
</evidence>
<keyword evidence="4" id="KW-1133">Transmembrane helix</keyword>
<dbReference type="Proteomes" id="UP000810171">
    <property type="component" value="Unassembled WGS sequence"/>
</dbReference>
<feature type="domain" description="Methyl-accepting transducer" evidence="5">
    <location>
        <begin position="174"/>
        <end position="371"/>
    </location>
</feature>
<keyword evidence="4" id="KW-0472">Membrane</keyword>
<dbReference type="PANTHER" id="PTHR32089:SF41">
    <property type="entry name" value="METHYL-ACCEPTING CHEMOTAXIS PROTEIN"/>
    <property type="match status" value="1"/>
</dbReference>
<keyword evidence="4" id="KW-0812">Transmembrane</keyword>
<evidence type="ECO:0000313" key="6">
    <source>
        <dbReference type="EMBL" id="MBP0048994.1"/>
    </source>
</evidence>
<feature type="transmembrane region" description="Helical" evidence="4">
    <location>
        <begin position="20"/>
        <end position="40"/>
    </location>
</feature>
<dbReference type="Gene3D" id="1.20.120.30">
    <property type="entry name" value="Aspartate receptor, ligand-binding domain"/>
    <property type="match status" value="1"/>
</dbReference>
<evidence type="ECO:0000256" key="3">
    <source>
        <dbReference type="PROSITE-ProRule" id="PRU00284"/>
    </source>
</evidence>
<evidence type="ECO:0000313" key="7">
    <source>
        <dbReference type="Proteomes" id="UP000810171"/>
    </source>
</evidence>
<keyword evidence="7" id="KW-1185">Reference proteome</keyword>
<dbReference type="InterPro" id="IPR025991">
    <property type="entry name" value="Chemoreceptor_zinc-bind_dom"/>
</dbReference>
<evidence type="ECO:0000259" key="5">
    <source>
        <dbReference type="PROSITE" id="PS50111"/>
    </source>
</evidence>
<dbReference type="EMBL" id="JACVEW010000013">
    <property type="protein sequence ID" value="MBP0048994.1"/>
    <property type="molecule type" value="Genomic_DNA"/>
</dbReference>
<accession>A0ABS3ZBC3</accession>
<comment type="caution">
    <text evidence="6">The sequence shown here is derived from an EMBL/GenBank/DDBJ whole genome shotgun (WGS) entry which is preliminary data.</text>
</comment>
<evidence type="ECO:0000256" key="1">
    <source>
        <dbReference type="ARBA" id="ARBA00004370"/>
    </source>
</evidence>
<protein>
    <submittedName>
        <fullName evidence="6">CZB domain-containing protein</fullName>
    </submittedName>
</protein>
<organism evidence="6 7">
    <name type="scientific">Marinobacterium alkalitolerans</name>
    <dbReference type="NCBI Taxonomy" id="1542925"/>
    <lineage>
        <taxon>Bacteria</taxon>
        <taxon>Pseudomonadati</taxon>
        <taxon>Pseudomonadota</taxon>
        <taxon>Gammaproteobacteria</taxon>
        <taxon>Oceanospirillales</taxon>
        <taxon>Oceanospirillaceae</taxon>
        <taxon>Marinobacterium</taxon>
    </lineage>
</organism>
<comment type="subcellular location">
    <subcellularLocation>
        <location evidence="1">Membrane</location>
    </subcellularLocation>
</comment>
<gene>
    <name evidence="6" type="ORF">H9C73_09605</name>
</gene>